<dbReference type="Proteomes" id="UP000507222">
    <property type="component" value="Unassembled WGS sequence"/>
</dbReference>
<dbReference type="AlphaFoldDB" id="A0A6J5TV82"/>
<feature type="signal peptide" evidence="2">
    <location>
        <begin position="1"/>
        <end position="25"/>
    </location>
</feature>
<protein>
    <submittedName>
        <fullName evidence="3">Uncharacterized protein</fullName>
    </submittedName>
</protein>
<sequence length="104" mass="11566">MWLLSLPPLRFLLSLLVLRSPQSTGITLPPQPTLAPTVVAISPPYIPIDSFYTELNVNGYKFAEPKHPPEAEPEHPPEIAAAPSKVLQSRGCDQPKNTYQRQRP</sequence>
<reference evidence="3 4" key="1">
    <citation type="submission" date="2020-05" db="EMBL/GenBank/DDBJ databases">
        <authorList>
            <person name="Campoy J."/>
            <person name="Schneeberger K."/>
            <person name="Spophaly S."/>
        </authorList>
    </citation>
    <scope>NUCLEOTIDE SEQUENCE [LARGE SCALE GENOMIC DNA]</scope>
    <source>
        <strain evidence="3">PruArmRojPasFocal</strain>
    </source>
</reference>
<feature type="region of interest" description="Disordered" evidence="1">
    <location>
        <begin position="62"/>
        <end position="104"/>
    </location>
</feature>
<accession>A0A6J5TV82</accession>
<keyword evidence="2" id="KW-0732">Signal</keyword>
<evidence type="ECO:0000256" key="2">
    <source>
        <dbReference type="SAM" id="SignalP"/>
    </source>
</evidence>
<organism evidence="3 4">
    <name type="scientific">Prunus armeniaca</name>
    <name type="common">Apricot</name>
    <name type="synonym">Armeniaca vulgaris</name>
    <dbReference type="NCBI Taxonomy" id="36596"/>
    <lineage>
        <taxon>Eukaryota</taxon>
        <taxon>Viridiplantae</taxon>
        <taxon>Streptophyta</taxon>
        <taxon>Embryophyta</taxon>
        <taxon>Tracheophyta</taxon>
        <taxon>Spermatophyta</taxon>
        <taxon>Magnoliopsida</taxon>
        <taxon>eudicotyledons</taxon>
        <taxon>Gunneridae</taxon>
        <taxon>Pentapetalae</taxon>
        <taxon>rosids</taxon>
        <taxon>fabids</taxon>
        <taxon>Rosales</taxon>
        <taxon>Rosaceae</taxon>
        <taxon>Amygdaloideae</taxon>
        <taxon>Amygdaleae</taxon>
        <taxon>Prunus</taxon>
    </lineage>
</organism>
<gene>
    <name evidence="3" type="ORF">CURHAP_LOCUS9674</name>
</gene>
<evidence type="ECO:0000313" key="4">
    <source>
        <dbReference type="Proteomes" id="UP000507222"/>
    </source>
</evidence>
<evidence type="ECO:0000256" key="1">
    <source>
        <dbReference type="SAM" id="MobiDB-lite"/>
    </source>
</evidence>
<proteinExistence type="predicted"/>
<feature type="compositionally biased region" description="Basic and acidic residues" evidence="1">
    <location>
        <begin position="63"/>
        <end position="77"/>
    </location>
</feature>
<feature type="chain" id="PRO_5026680563" evidence="2">
    <location>
        <begin position="26"/>
        <end position="104"/>
    </location>
</feature>
<evidence type="ECO:0000313" key="3">
    <source>
        <dbReference type="EMBL" id="CAB4267107.1"/>
    </source>
</evidence>
<dbReference type="EMBL" id="CAEKDK010000001">
    <property type="protein sequence ID" value="CAB4267107.1"/>
    <property type="molecule type" value="Genomic_DNA"/>
</dbReference>
<name>A0A6J5TV82_PRUAR</name>
<feature type="compositionally biased region" description="Polar residues" evidence="1">
    <location>
        <begin position="95"/>
        <end position="104"/>
    </location>
</feature>